<dbReference type="RefSeq" id="WP_242287400.1">
    <property type="nucleotide sequence ID" value="NZ_JAKKSL010000003.1"/>
</dbReference>
<keyword evidence="3" id="KW-1185">Reference proteome</keyword>
<evidence type="ECO:0000313" key="2">
    <source>
        <dbReference type="EMBL" id="MCI2284923.1"/>
    </source>
</evidence>
<evidence type="ECO:0000259" key="1">
    <source>
        <dbReference type="Pfam" id="PF13173"/>
    </source>
</evidence>
<protein>
    <submittedName>
        <fullName evidence="2">AAA family ATPase</fullName>
    </submittedName>
</protein>
<dbReference type="Gene3D" id="3.40.50.300">
    <property type="entry name" value="P-loop containing nucleotide triphosphate hydrolases"/>
    <property type="match status" value="1"/>
</dbReference>
<comment type="caution">
    <text evidence="2">The sequence shown here is derived from an EMBL/GenBank/DDBJ whole genome shotgun (WGS) entry which is preliminary data.</text>
</comment>
<dbReference type="EMBL" id="JAKKSL010000003">
    <property type="protein sequence ID" value="MCI2284923.1"/>
    <property type="molecule type" value="Genomic_DNA"/>
</dbReference>
<organism evidence="2 3">
    <name type="scientific">Colwellia maritima</name>
    <dbReference type="NCBI Taxonomy" id="2912588"/>
    <lineage>
        <taxon>Bacteria</taxon>
        <taxon>Pseudomonadati</taxon>
        <taxon>Pseudomonadota</taxon>
        <taxon>Gammaproteobacteria</taxon>
        <taxon>Alteromonadales</taxon>
        <taxon>Colwelliaceae</taxon>
        <taxon>Colwellia</taxon>
    </lineage>
</organism>
<dbReference type="InterPro" id="IPR027417">
    <property type="entry name" value="P-loop_NTPase"/>
</dbReference>
<dbReference type="SUPFAM" id="SSF52540">
    <property type="entry name" value="P-loop containing nucleoside triphosphate hydrolases"/>
    <property type="match status" value="1"/>
</dbReference>
<gene>
    <name evidence="2" type="ORF">L3081_17905</name>
</gene>
<name>A0ABS9X3W0_9GAMM</name>
<proteinExistence type="predicted"/>
<dbReference type="Pfam" id="PF13173">
    <property type="entry name" value="AAA_14"/>
    <property type="match status" value="1"/>
</dbReference>
<dbReference type="InterPro" id="IPR041682">
    <property type="entry name" value="AAA_14"/>
</dbReference>
<dbReference type="Proteomes" id="UP001139646">
    <property type="component" value="Unassembled WGS sequence"/>
</dbReference>
<reference evidence="2" key="1">
    <citation type="submission" date="2022-01" db="EMBL/GenBank/DDBJ databases">
        <title>Colwellia maritima, isolated from seawater.</title>
        <authorList>
            <person name="Kristyanto S."/>
            <person name="Jung J."/>
            <person name="Jeon C.O."/>
        </authorList>
    </citation>
    <scope>NUCLEOTIDE SEQUENCE</scope>
    <source>
        <strain evidence="2">MSW7</strain>
    </source>
</reference>
<feature type="domain" description="AAA" evidence="1">
    <location>
        <begin position="22"/>
        <end position="93"/>
    </location>
</feature>
<sequence length="119" mass="14091">MGSAMYRKCLEKLIEWAERDSRGVMVLRGARQVGKTTLIRKLAEKLELHLIEINMEESQSFTHMLEHKEKAKEILEHIMLEQGVNVDPKNVVFFLMKYRSYRIFIHTYVTSKKKPLILK</sequence>
<evidence type="ECO:0000313" key="3">
    <source>
        <dbReference type="Proteomes" id="UP001139646"/>
    </source>
</evidence>
<accession>A0ABS9X3W0</accession>